<keyword evidence="2" id="KW-1185">Reference proteome</keyword>
<comment type="caution">
    <text evidence="1">The sequence shown here is derived from an EMBL/GenBank/DDBJ whole genome shotgun (WGS) entry which is preliminary data.</text>
</comment>
<gene>
    <name evidence="1" type="ORF">EYZ11_008155</name>
</gene>
<name>A0A4S3JDE4_9EURO</name>
<reference evidence="1 2" key="1">
    <citation type="submission" date="2019-03" db="EMBL/GenBank/DDBJ databases">
        <title>The genome sequence of a newly discovered highly antifungal drug resistant Aspergillus species, Aspergillus tanneri NIH 1004.</title>
        <authorList>
            <person name="Mounaud S."/>
            <person name="Singh I."/>
            <person name="Joardar V."/>
            <person name="Pakala S."/>
            <person name="Pakala S."/>
            <person name="Venepally P."/>
            <person name="Hoover J."/>
            <person name="Nierman W."/>
            <person name="Chung J."/>
            <person name="Losada L."/>
        </authorList>
    </citation>
    <scope>NUCLEOTIDE SEQUENCE [LARGE SCALE GENOMIC DNA]</scope>
    <source>
        <strain evidence="1 2">NIH1004</strain>
    </source>
</reference>
<dbReference type="EMBL" id="SOSA01000339">
    <property type="protein sequence ID" value="THC92387.1"/>
    <property type="molecule type" value="Genomic_DNA"/>
</dbReference>
<evidence type="ECO:0000313" key="1">
    <source>
        <dbReference type="EMBL" id="THC92387.1"/>
    </source>
</evidence>
<accession>A0A4S3JDE4</accession>
<proteinExistence type="predicted"/>
<organism evidence="1 2">
    <name type="scientific">Aspergillus tanneri</name>
    <dbReference type="NCBI Taxonomy" id="1220188"/>
    <lineage>
        <taxon>Eukaryota</taxon>
        <taxon>Fungi</taxon>
        <taxon>Dikarya</taxon>
        <taxon>Ascomycota</taxon>
        <taxon>Pezizomycotina</taxon>
        <taxon>Eurotiomycetes</taxon>
        <taxon>Eurotiomycetidae</taxon>
        <taxon>Eurotiales</taxon>
        <taxon>Aspergillaceae</taxon>
        <taxon>Aspergillus</taxon>
        <taxon>Aspergillus subgen. Circumdati</taxon>
    </lineage>
</organism>
<dbReference type="Proteomes" id="UP000308092">
    <property type="component" value="Unassembled WGS sequence"/>
</dbReference>
<dbReference type="VEuPathDB" id="FungiDB:EYZ11_008155"/>
<evidence type="ECO:0000313" key="2">
    <source>
        <dbReference type="Proteomes" id="UP000308092"/>
    </source>
</evidence>
<dbReference type="AlphaFoldDB" id="A0A4S3JDE4"/>
<protein>
    <submittedName>
        <fullName evidence="1">Uncharacterized protein</fullName>
    </submittedName>
</protein>
<sequence length="33" mass="3870">MHDELPYLKNHPSLIFFTDFDGTISLQDYPTLT</sequence>